<feature type="compositionally biased region" description="Low complexity" evidence="1">
    <location>
        <begin position="47"/>
        <end position="57"/>
    </location>
</feature>
<name>A0AAF0Y122_9TREE</name>
<feature type="region of interest" description="Disordered" evidence="1">
    <location>
        <begin position="1"/>
        <end position="64"/>
    </location>
</feature>
<evidence type="ECO:0000313" key="2">
    <source>
        <dbReference type="EMBL" id="WOO77950.1"/>
    </source>
</evidence>
<feature type="compositionally biased region" description="Basic and acidic residues" evidence="1">
    <location>
        <begin position="21"/>
        <end position="32"/>
    </location>
</feature>
<dbReference type="GeneID" id="87804758"/>
<dbReference type="Proteomes" id="UP000827549">
    <property type="component" value="Chromosome 1"/>
</dbReference>
<organism evidence="2 3">
    <name type="scientific">Vanrija pseudolonga</name>
    <dbReference type="NCBI Taxonomy" id="143232"/>
    <lineage>
        <taxon>Eukaryota</taxon>
        <taxon>Fungi</taxon>
        <taxon>Dikarya</taxon>
        <taxon>Basidiomycota</taxon>
        <taxon>Agaricomycotina</taxon>
        <taxon>Tremellomycetes</taxon>
        <taxon>Trichosporonales</taxon>
        <taxon>Trichosporonaceae</taxon>
        <taxon>Vanrija</taxon>
    </lineage>
</organism>
<sequence>MLRRAADDRVNNPASGIPRRPNNDRGPPRDHLPAAADYRGGLPPAVPGRNNGPNNPAARDHGARHHDIVDLAEDEDLAPPALFVPRQQVDNDGDDDVLHPPGVLRRRRIEDERRAAHDRWQAQREAAQAEEAERRRALEHSNRLDDLTHAREVHLRATEDFVRHQEDSLLAQHAGERRAEAGQRRAEENERRARADLRRAEEAVARANRAHRI</sequence>
<dbReference type="RefSeq" id="XP_062623982.1">
    <property type="nucleotide sequence ID" value="XM_062767998.1"/>
</dbReference>
<dbReference type="EMBL" id="CP086714">
    <property type="protein sequence ID" value="WOO77950.1"/>
    <property type="molecule type" value="Genomic_DNA"/>
</dbReference>
<keyword evidence="3" id="KW-1185">Reference proteome</keyword>
<feature type="compositionally biased region" description="Basic and acidic residues" evidence="1">
    <location>
        <begin position="1"/>
        <end position="10"/>
    </location>
</feature>
<dbReference type="AlphaFoldDB" id="A0AAF0Y122"/>
<feature type="region of interest" description="Disordered" evidence="1">
    <location>
        <begin position="175"/>
        <end position="194"/>
    </location>
</feature>
<evidence type="ECO:0000256" key="1">
    <source>
        <dbReference type="SAM" id="MobiDB-lite"/>
    </source>
</evidence>
<reference evidence="2" key="1">
    <citation type="submission" date="2023-10" db="EMBL/GenBank/DDBJ databases">
        <authorList>
            <person name="Noh H."/>
        </authorList>
    </citation>
    <scope>NUCLEOTIDE SEQUENCE</scope>
    <source>
        <strain evidence="2">DUCC4014</strain>
    </source>
</reference>
<gene>
    <name evidence="2" type="ORF">LOC62_01G001503</name>
</gene>
<feature type="region of interest" description="Disordered" evidence="1">
    <location>
        <begin position="117"/>
        <end position="137"/>
    </location>
</feature>
<evidence type="ECO:0000313" key="3">
    <source>
        <dbReference type="Proteomes" id="UP000827549"/>
    </source>
</evidence>
<accession>A0AAF0Y122</accession>
<proteinExistence type="predicted"/>
<protein>
    <submittedName>
        <fullName evidence="2">Uncharacterized protein</fullName>
    </submittedName>
</protein>